<evidence type="ECO:0000256" key="1">
    <source>
        <dbReference type="SAM" id="MobiDB-lite"/>
    </source>
</evidence>
<accession>A0A075LQ08</accession>
<organism evidence="2 3">
    <name type="scientific">Terribacillus saccharophilus</name>
    <dbReference type="NCBI Taxonomy" id="361277"/>
    <lineage>
        <taxon>Bacteria</taxon>
        <taxon>Bacillati</taxon>
        <taxon>Bacillota</taxon>
        <taxon>Bacilli</taxon>
        <taxon>Bacillales</taxon>
        <taxon>Bacillaceae</taxon>
        <taxon>Terribacillus</taxon>
    </lineage>
</organism>
<dbReference type="InterPro" id="IPR005186">
    <property type="entry name" value="FlaG"/>
</dbReference>
<sequence>MMIDRLSSASQHVTQPSGENRPVASETVHKQEAASASSKPYNDYDKSDIEKVIESMNQFLEPTHTNMKFELHEELDRYFVTVVDSDTQEVIKEIPPKKLLDGYAKMAEFMGLLVDKKI</sequence>
<evidence type="ECO:0000313" key="2">
    <source>
        <dbReference type="EMBL" id="AIF68062.1"/>
    </source>
</evidence>
<gene>
    <name evidence="2" type="ORF">GZ22_16425</name>
</gene>
<dbReference type="AlphaFoldDB" id="A0A075LQ08"/>
<proteinExistence type="predicted"/>
<protein>
    <recommendedName>
        <fullName evidence="4">Flagellar protein FlaG</fullName>
    </recommendedName>
</protein>
<evidence type="ECO:0008006" key="4">
    <source>
        <dbReference type="Google" id="ProtNLM"/>
    </source>
</evidence>
<dbReference type="HOGENOM" id="CLU_120910_3_2_9"/>
<dbReference type="Proteomes" id="UP000027980">
    <property type="component" value="Chromosome"/>
</dbReference>
<feature type="region of interest" description="Disordered" evidence="1">
    <location>
        <begin position="1"/>
        <end position="44"/>
    </location>
</feature>
<dbReference type="InterPro" id="IPR035924">
    <property type="entry name" value="FlaG-like_sf"/>
</dbReference>
<reference evidence="2 3" key="1">
    <citation type="submission" date="2014-07" db="EMBL/GenBank/DDBJ databases">
        <title>Complete genome sequence of a moderately halophilic bacterium Terribacillus aidingensis MP602, isolated from Cryptomeria fortunei in Tianmu mountain in China.</title>
        <authorList>
            <person name="Wang Y."/>
            <person name="Lu P."/>
            <person name="Zhang L."/>
        </authorList>
    </citation>
    <scope>NUCLEOTIDE SEQUENCE [LARGE SCALE GENOMIC DNA]</scope>
    <source>
        <strain evidence="2 3">MP602</strain>
    </source>
</reference>
<dbReference type="Pfam" id="PF03646">
    <property type="entry name" value="FlaG"/>
    <property type="match status" value="1"/>
</dbReference>
<dbReference type="NCBIfam" id="NF005834">
    <property type="entry name" value="PRK07738.1"/>
    <property type="match status" value="1"/>
</dbReference>
<evidence type="ECO:0000313" key="3">
    <source>
        <dbReference type="Proteomes" id="UP000027980"/>
    </source>
</evidence>
<dbReference type="PANTHER" id="PTHR37166">
    <property type="entry name" value="PROTEIN FLAG"/>
    <property type="match status" value="1"/>
</dbReference>
<dbReference type="SUPFAM" id="SSF160214">
    <property type="entry name" value="FlaG-like"/>
    <property type="match status" value="1"/>
</dbReference>
<name>A0A075LQ08_9BACI</name>
<dbReference type="Gene3D" id="3.30.160.170">
    <property type="entry name" value="FlaG-like"/>
    <property type="match status" value="1"/>
</dbReference>
<dbReference type="EMBL" id="CP008876">
    <property type="protein sequence ID" value="AIF68062.1"/>
    <property type="molecule type" value="Genomic_DNA"/>
</dbReference>
<dbReference type="KEGG" id="tap:GZ22_16425"/>
<dbReference type="PANTHER" id="PTHR37166:SF1">
    <property type="entry name" value="PROTEIN FLAG"/>
    <property type="match status" value="1"/>
</dbReference>
<feature type="compositionally biased region" description="Polar residues" evidence="1">
    <location>
        <begin position="7"/>
        <end position="18"/>
    </location>
</feature>